<feature type="transmembrane region" description="Helical" evidence="4">
    <location>
        <begin position="228"/>
        <end position="248"/>
    </location>
</feature>
<feature type="transmembrane region" description="Helical" evidence="4">
    <location>
        <begin position="318"/>
        <end position="340"/>
    </location>
</feature>
<dbReference type="RefSeq" id="WP_407591198.1">
    <property type="nucleotide sequence ID" value="NZ_JBHDIY010000002.1"/>
</dbReference>
<protein>
    <submittedName>
        <fullName evidence="6">MFS transporter</fullName>
    </submittedName>
</protein>
<dbReference type="InterPro" id="IPR050327">
    <property type="entry name" value="Proton-linked_MCT"/>
</dbReference>
<dbReference type="PROSITE" id="PS50850">
    <property type="entry name" value="MFS"/>
    <property type="match status" value="1"/>
</dbReference>
<keyword evidence="1 4" id="KW-0812">Transmembrane</keyword>
<evidence type="ECO:0000259" key="5">
    <source>
        <dbReference type="PROSITE" id="PS50850"/>
    </source>
</evidence>
<dbReference type="Proteomes" id="UP001627408">
    <property type="component" value="Unassembled WGS sequence"/>
</dbReference>
<feature type="transmembrane region" description="Helical" evidence="4">
    <location>
        <begin position="87"/>
        <end position="104"/>
    </location>
</feature>
<dbReference type="PANTHER" id="PTHR11360">
    <property type="entry name" value="MONOCARBOXYLATE TRANSPORTER"/>
    <property type="match status" value="1"/>
</dbReference>
<feature type="transmembrane region" description="Helical" evidence="4">
    <location>
        <begin position="268"/>
        <end position="287"/>
    </location>
</feature>
<evidence type="ECO:0000256" key="2">
    <source>
        <dbReference type="ARBA" id="ARBA00022989"/>
    </source>
</evidence>
<dbReference type="Pfam" id="PF07690">
    <property type="entry name" value="MFS_1"/>
    <property type="match status" value="1"/>
</dbReference>
<dbReference type="SUPFAM" id="SSF103473">
    <property type="entry name" value="MFS general substrate transporter"/>
    <property type="match status" value="1"/>
</dbReference>
<dbReference type="InterPro" id="IPR011701">
    <property type="entry name" value="MFS"/>
</dbReference>
<feature type="transmembrane region" description="Helical" evidence="4">
    <location>
        <begin position="176"/>
        <end position="195"/>
    </location>
</feature>
<dbReference type="PANTHER" id="PTHR11360:SF308">
    <property type="entry name" value="BLL3089 PROTEIN"/>
    <property type="match status" value="1"/>
</dbReference>
<feature type="transmembrane region" description="Helical" evidence="4">
    <location>
        <begin position="294"/>
        <end position="312"/>
    </location>
</feature>
<accession>A0ABW8UTK3</accession>
<evidence type="ECO:0000313" key="6">
    <source>
        <dbReference type="EMBL" id="MFL4469384.1"/>
    </source>
</evidence>
<comment type="caution">
    <text evidence="6">The sequence shown here is derived from an EMBL/GenBank/DDBJ whole genome shotgun (WGS) entry which is preliminary data.</text>
</comment>
<feature type="domain" description="Major facilitator superfamily (MFS) profile" evidence="5">
    <location>
        <begin position="20"/>
        <end position="407"/>
    </location>
</feature>
<dbReference type="EMBL" id="JBHDIY010000002">
    <property type="protein sequence ID" value="MFL4469384.1"/>
    <property type="molecule type" value="Genomic_DNA"/>
</dbReference>
<reference evidence="6 7" key="1">
    <citation type="submission" date="2024-08" db="EMBL/GenBank/DDBJ databases">
        <title>Tateyamaria sp. nov., isolated from marine algae.</title>
        <authorList>
            <person name="Choi B.J."/>
            <person name="Kim J.M."/>
            <person name="Lee J.K."/>
            <person name="Choi D.G."/>
            <person name="Bayburt H."/>
            <person name="Baek J.H."/>
            <person name="Han D.M."/>
            <person name="Jeon C.O."/>
        </authorList>
    </citation>
    <scope>NUCLEOTIDE SEQUENCE [LARGE SCALE GENOMIC DNA]</scope>
    <source>
        <strain evidence="6 7">KMU-156</strain>
    </source>
</reference>
<dbReference type="InterPro" id="IPR020846">
    <property type="entry name" value="MFS_dom"/>
</dbReference>
<feature type="transmembrane region" description="Helical" evidence="4">
    <location>
        <begin position="381"/>
        <end position="403"/>
    </location>
</feature>
<keyword evidence="3 4" id="KW-0472">Membrane</keyword>
<evidence type="ECO:0000313" key="7">
    <source>
        <dbReference type="Proteomes" id="UP001627408"/>
    </source>
</evidence>
<feature type="transmembrane region" description="Helical" evidence="4">
    <location>
        <begin position="352"/>
        <end position="375"/>
    </location>
</feature>
<name>A0ABW8UTK3_9RHOB</name>
<sequence length="414" mass="44718">MTARTLPTGLLSFLSENRNWLSAGALLSLLSSFGQTYFISLFAAEIQADFGLSHGGWGAIYSLGTTASAAVMIWAGSLTDMFRARTLGILVLGGLAVACLAMAWNPYVALLPVVIFALRLMGQGMCSHIAIVSMARWFVATRGRALSIASLGFAAGEALLPLIFVALLGVFHWRSLWVVAACIAFVGIPILMTLLRTERTPQSMADENQSIGMDDVHWSRRSALRHPLFWFMVPAILGPSAFNTAFFFHQVYFAELKGWTHLSLVTLFPLYTSVAIGAMVVSGIALDRFGTARLIPLYQLPMVIAFGVFAVATSLGHAAIGFVFLALTTGANSTLPNAFWAEFYGTRFIGSIKAMATAVMVLGSAIGPGITGVLIDLQIDLTTQYLGVAVYFLFSSLCMWLGIRRYRTALPRLA</sequence>
<feature type="transmembrane region" description="Helical" evidence="4">
    <location>
        <begin position="145"/>
        <end position="170"/>
    </location>
</feature>
<gene>
    <name evidence="6" type="ORF">ACERZ8_05685</name>
</gene>
<keyword evidence="7" id="KW-1185">Reference proteome</keyword>
<feature type="transmembrane region" description="Helical" evidence="4">
    <location>
        <begin position="20"/>
        <end position="44"/>
    </location>
</feature>
<evidence type="ECO:0000256" key="3">
    <source>
        <dbReference type="ARBA" id="ARBA00023136"/>
    </source>
</evidence>
<evidence type="ECO:0000256" key="4">
    <source>
        <dbReference type="SAM" id="Phobius"/>
    </source>
</evidence>
<evidence type="ECO:0000256" key="1">
    <source>
        <dbReference type="ARBA" id="ARBA00022692"/>
    </source>
</evidence>
<proteinExistence type="predicted"/>
<feature type="transmembrane region" description="Helical" evidence="4">
    <location>
        <begin position="110"/>
        <end position="133"/>
    </location>
</feature>
<organism evidence="6 7">
    <name type="scientific">Tateyamaria armeniaca</name>
    <dbReference type="NCBI Taxonomy" id="2518930"/>
    <lineage>
        <taxon>Bacteria</taxon>
        <taxon>Pseudomonadati</taxon>
        <taxon>Pseudomonadota</taxon>
        <taxon>Alphaproteobacteria</taxon>
        <taxon>Rhodobacterales</taxon>
        <taxon>Roseobacteraceae</taxon>
        <taxon>Tateyamaria</taxon>
    </lineage>
</organism>
<keyword evidence="2 4" id="KW-1133">Transmembrane helix</keyword>
<dbReference type="InterPro" id="IPR036259">
    <property type="entry name" value="MFS_trans_sf"/>
</dbReference>
<dbReference type="Gene3D" id="1.20.1250.20">
    <property type="entry name" value="MFS general substrate transporter like domains"/>
    <property type="match status" value="1"/>
</dbReference>
<feature type="transmembrane region" description="Helical" evidence="4">
    <location>
        <begin position="56"/>
        <end position="75"/>
    </location>
</feature>